<dbReference type="Gene3D" id="3.40.50.410">
    <property type="entry name" value="von Willebrand factor, type A domain"/>
    <property type="match status" value="1"/>
</dbReference>
<dbReference type="SUPFAM" id="SSF53300">
    <property type="entry name" value="vWA-like"/>
    <property type="match status" value="1"/>
</dbReference>
<dbReference type="InterPro" id="IPR002931">
    <property type="entry name" value="Transglutaminase-like"/>
</dbReference>
<evidence type="ECO:0000313" key="4">
    <source>
        <dbReference type="Proteomes" id="UP000034753"/>
    </source>
</evidence>
<dbReference type="SMART" id="SM00460">
    <property type="entry name" value="TGc"/>
    <property type="match status" value="1"/>
</dbReference>
<dbReference type="Pfam" id="PF01841">
    <property type="entry name" value="Transglut_core"/>
    <property type="match status" value="1"/>
</dbReference>
<dbReference type="PROSITE" id="PS50234">
    <property type="entry name" value="VWFA"/>
    <property type="match status" value="1"/>
</dbReference>
<dbReference type="EMBL" id="LCBN01000004">
    <property type="protein sequence ID" value="KKS14256.1"/>
    <property type="molecule type" value="Genomic_DNA"/>
</dbReference>
<organism evidence="3 4">
    <name type="scientific">Candidatus Daviesbacteria bacterium GW2011_GWB1_41_5</name>
    <dbReference type="NCBI Taxonomy" id="1618429"/>
    <lineage>
        <taxon>Bacteria</taxon>
        <taxon>Candidatus Daviesiibacteriota</taxon>
    </lineage>
</organism>
<feature type="region of interest" description="Disordered" evidence="1">
    <location>
        <begin position="173"/>
        <end position="211"/>
    </location>
</feature>
<sequence length="875" mass="98493">MQPEREGESQQRLEDQSPGATDRINRFLQTGWNSALQTDQFEIAEAARGQVSSLKNWRDAAHRSPFPEFYQLIEAGTLLNQASATPTERAAVVDQLSINAQHFPPRVRDLYTALLTKLDGSTHTPNANEEIARMTDSQLKELEESGDLRVLQNPFVPWNVKLNRMETRIESELKGRRDLDKRDKRLQEATQQTEAPKVDRPPDARDESKPGMDEMQRLKEGEQAPAIWSISPAYGGYYKEQSFDTWDAHTNTWRQSKYDFKEPYISPDDLRNPQDPVVMTAIVPAGRSARLPSPYTYEYLQVLEGNGQVLIDQNDDFIVRSTSRQDTLVKIQKTAIEKEHQIVISREEPQVILIPSTFTEETEEKLKEVQNTRKTTNDKARALSAYTRRHLKYSNDSSLNSVYNSDSDGYAGSIDKHKMADCDVANTYFAALCAKLGIKARHAVGHMVKGKDSEGNARITSGTGHAWTEVYDEHSQKWIKIDATPPGDPQLEQDEQGEGIPGDYGDEEAIGPTDEELQQLEEKLSQVAENLSYTDKERQLAEATGVGLKKARQILKEIQEAEETRLPNGERIVDVLSQVWTLLAESRIRYQQEYTGPVRKREGGEEIDDIVAHKIGITAGETDPASRRREQQQVIVEQVMSALQVRIIGDKSGSMGQTVDGVTKWNLQRRAMYLILSSLDRAEKNFVRVKARMREPLDVYSQVISFRNKSDIDEDKPLSNEFSPENKVRLWKSLGNQGFGNGDVPALNFLLDQIQKEQEEIIAQGKKDNTLRVIIACSDGMPDDPAGVQQTAQKLGEFGAVVVGVGLTETASQVPIIFNTPHSSGDLARDLNDLPAIVAKHVVMEAIKLFPERARMQYQRAIESILAKFNHIGLE</sequence>
<evidence type="ECO:0000256" key="1">
    <source>
        <dbReference type="SAM" id="MobiDB-lite"/>
    </source>
</evidence>
<feature type="compositionally biased region" description="Basic and acidic residues" evidence="1">
    <location>
        <begin position="1"/>
        <end position="15"/>
    </location>
</feature>
<proteinExistence type="predicted"/>
<protein>
    <recommendedName>
        <fullName evidence="2">VWFA domain-containing protein</fullName>
    </recommendedName>
</protein>
<reference evidence="3 4" key="1">
    <citation type="journal article" date="2015" name="Nature">
        <title>rRNA introns, odd ribosomes, and small enigmatic genomes across a large radiation of phyla.</title>
        <authorList>
            <person name="Brown C.T."/>
            <person name="Hug L.A."/>
            <person name="Thomas B.C."/>
            <person name="Sharon I."/>
            <person name="Castelle C.J."/>
            <person name="Singh A."/>
            <person name="Wilkins M.J."/>
            <person name="Williams K.H."/>
            <person name="Banfield J.F."/>
        </authorList>
    </citation>
    <scope>NUCLEOTIDE SEQUENCE [LARGE SCALE GENOMIC DNA]</scope>
</reference>
<dbReference type="InterPro" id="IPR038765">
    <property type="entry name" value="Papain-like_cys_pep_sf"/>
</dbReference>
<dbReference type="Proteomes" id="UP000034753">
    <property type="component" value="Unassembled WGS sequence"/>
</dbReference>
<evidence type="ECO:0000259" key="2">
    <source>
        <dbReference type="PROSITE" id="PS50234"/>
    </source>
</evidence>
<feature type="region of interest" description="Disordered" evidence="1">
    <location>
        <begin position="1"/>
        <end position="24"/>
    </location>
</feature>
<name>A0A0G0YX42_9BACT</name>
<dbReference type="AlphaFoldDB" id="A0A0G0YX42"/>
<dbReference type="Gene3D" id="3.10.620.30">
    <property type="match status" value="1"/>
</dbReference>
<comment type="caution">
    <text evidence="3">The sequence shown here is derived from an EMBL/GenBank/DDBJ whole genome shotgun (WGS) entry which is preliminary data.</text>
</comment>
<dbReference type="CDD" id="cd00198">
    <property type="entry name" value="vWFA"/>
    <property type="match status" value="1"/>
</dbReference>
<gene>
    <name evidence="3" type="ORF">UU67_C0004G0014</name>
</gene>
<feature type="compositionally biased region" description="Basic and acidic residues" evidence="1">
    <location>
        <begin position="196"/>
        <end position="211"/>
    </location>
</feature>
<evidence type="ECO:0000313" key="3">
    <source>
        <dbReference type="EMBL" id="KKS14256.1"/>
    </source>
</evidence>
<feature type="domain" description="VWFA" evidence="2">
    <location>
        <begin position="644"/>
        <end position="847"/>
    </location>
</feature>
<feature type="region of interest" description="Disordered" evidence="1">
    <location>
        <begin position="481"/>
        <end position="510"/>
    </location>
</feature>
<dbReference type="InterPro" id="IPR036465">
    <property type="entry name" value="vWFA_dom_sf"/>
</dbReference>
<accession>A0A0G0YX42</accession>
<dbReference type="SUPFAM" id="SSF54001">
    <property type="entry name" value="Cysteine proteinases"/>
    <property type="match status" value="1"/>
</dbReference>
<feature type="compositionally biased region" description="Basic and acidic residues" evidence="1">
    <location>
        <begin position="173"/>
        <end position="187"/>
    </location>
</feature>
<dbReference type="InterPro" id="IPR002035">
    <property type="entry name" value="VWF_A"/>
</dbReference>